<feature type="compositionally biased region" description="Basic and acidic residues" evidence="7">
    <location>
        <begin position="1605"/>
        <end position="1649"/>
    </location>
</feature>
<feature type="compositionally biased region" description="Basic and acidic residues" evidence="7">
    <location>
        <begin position="1459"/>
        <end position="1468"/>
    </location>
</feature>
<keyword evidence="4" id="KW-0677">Repeat</keyword>
<keyword evidence="6" id="KW-0206">Cytoskeleton</keyword>
<feature type="compositionally biased region" description="Low complexity" evidence="7">
    <location>
        <begin position="1655"/>
        <end position="1665"/>
    </location>
</feature>
<feature type="compositionally biased region" description="Polar residues" evidence="7">
    <location>
        <begin position="127"/>
        <end position="155"/>
    </location>
</feature>
<dbReference type="Pfam" id="PF16641">
    <property type="entry name" value="CLIP1_ZNF"/>
    <property type="match status" value="1"/>
</dbReference>
<protein>
    <recommendedName>
        <fullName evidence="8">CAP-Gly domain-containing protein</fullName>
    </recommendedName>
</protein>
<feature type="compositionally biased region" description="Basic and acidic residues" evidence="7">
    <location>
        <begin position="1022"/>
        <end position="1036"/>
    </location>
</feature>
<feature type="compositionally biased region" description="Polar residues" evidence="7">
    <location>
        <begin position="621"/>
        <end position="631"/>
    </location>
</feature>
<accession>A0AAN9FX83</accession>
<sequence>MSLPRPSGLKAPGSKIGRPSGLPQPGAAAAPPKSGIPATSGIPSKAQSPESDAGSVATDDFKIGDRVWVSGTKPGIIAFIGETQFAPGEWAGVVLDEPIGKNDGSVMGVRYFQCDMKRGVFSRLTKLTQSPQAASRPESTTDSAGTNSAPQTAATNGIPAVMSNSISSPTPRPTTPRTGLGGTRTPSGSTTSLHKATTPTSNAHMNAAAARAGLKIGDRVLVSGSKAGVLKYVGETEFAKGSWAGVELDDALGKNDGAVAGKRYFDCKAMHGLFAPVHKVTRLGAGGTPAMSMSTPSPMSRSLGPGLGPGLRSARERSGSQESVSSISSSASSVSRSRVRLGVTSLANQTNKAGQRPSTLNLSATTAALQKALKEKEEHIEQLLKERDLERSEVARAAAQVDDAEGQLTSMRSEQERFRGDAEELIARLRAQVTELDKEKEDLNTKLEDEQRRVEDLQFQIEEEVICKDDLETNKEEDEMRLREAEKNYGKEKKKSDALQKELDALKAASEAQQTKLKQQSTTETTFLDQIEELTHKLSQAENRVKQFETSRLEDGAKSSQVSLEINEKSARIQELEDQVLTQRKELKHAQEQLQEVRDELTSSNSRSKKLQESVDALTNKLEQLESSHSQTNEELRSAKSQSSDLQRQLTASKEKNAELTGDRENLEQQIAEVMQNSGDSSKQLSTLNDQLAEKTRKIEELQNDLSSSSQQIAKLNESLEEQQRVYTKEKDELVHKFEEQLKSVQSQLEDMQVELEKSRSKLTKVTEELETEKKEEVVRKDAEIQQLKLKLESQTEEVTKQQVQTQAHKEYLDKITLELEAMKYEKEKAEKSVKRVEGERDAVNTELIQARVELSKVQSQSGDVAKQQAALQEQIDDLEADKERLQRAKQEAEKQRDEVKVEKEKLTADRDHAQQEWVTLQAEMQKREIQMDEIKKELDRLRKQTEERQEELMQRSQTEADMLNVELEGSKKTLEETKQSLTEKEGEVTQLKADLELSKLVAEERKKVEEQRDQLQKEVEELKDRQQLESAEAERVSLSNKVNDSDQELHTQRQVLEQQKAEVTALQADKQKLLESKATLEREQSSQNSEKVALREKVAKLEAALAQSTKAPAATDASGDASDSQLLQDKIAAEEQVQFLNSVIVDLQQKNEETEQRLRAMEAAGLNGNDEVESMGIPIDRSRPAPRLFCDICDEFDLHDTDDCPKQAMSDSPTPTSHHGDRKSMRPYCDICEYFIDPEAAEKHTHSKQIDTFFKQHIGFSDDDLDELWKSQGHSQGQRHKVAYNNASSPSPLSSPEAEAGGDESRHMTGLGIKHGLSSFGSTVPSLVLSDGEAYPVPQLPDQGGVSESSAPKPASELYGSSSNAKARTAQQHVNPMVGAPGLNTDLNLDHPGSETESASGKMSPTCQKGPADNLQHSRKRETSSSDLEEFDDATESQDESSSRGRTPEPDPMQGEGEGLKSLEEATKSLAANVQPSEATGKPAKTPDSKQKQKSSAPKKSAKKATKSATAAQEQPKEGSSEQKASRKPDPSPSRMTEGKTGSSSDSTRQAEQGLEGQAVTGKQPENADKSTASVKMRQKQVPAEKPEQGRGGTESEGSNQPKGGKDSVESNQGKDGKEETDSKGDDPGSKGEKPESKGDKRDKQQEKAKKRASAGASLGDSSSPPEADGDGASGSERPESCVIS</sequence>
<dbReference type="InterPro" id="IPR032108">
    <property type="entry name" value="CLIP1_ZNF"/>
</dbReference>
<evidence type="ECO:0000256" key="7">
    <source>
        <dbReference type="SAM" id="MobiDB-lite"/>
    </source>
</evidence>
<keyword evidence="5" id="KW-0175">Coiled coil</keyword>
<feature type="compositionally biased region" description="Low complexity" evidence="7">
    <location>
        <begin position="19"/>
        <end position="38"/>
    </location>
</feature>
<feature type="compositionally biased region" description="Low complexity" evidence="7">
    <location>
        <begin position="320"/>
        <end position="331"/>
    </location>
</feature>
<keyword evidence="2" id="KW-0963">Cytoplasm</keyword>
<evidence type="ECO:0000313" key="9">
    <source>
        <dbReference type="EMBL" id="KAK7088112.1"/>
    </source>
</evidence>
<dbReference type="EMBL" id="JBAMIC010004070">
    <property type="protein sequence ID" value="KAK7088112.1"/>
    <property type="molecule type" value="Genomic_DNA"/>
</dbReference>
<feature type="region of interest" description="Disordered" evidence="7">
    <location>
        <begin position="883"/>
        <end position="908"/>
    </location>
</feature>
<feature type="region of interest" description="Disordered" evidence="7">
    <location>
        <begin position="1334"/>
        <end position="1686"/>
    </location>
</feature>
<feature type="region of interest" description="Disordered" evidence="7">
    <location>
        <begin position="590"/>
        <end position="667"/>
    </location>
</feature>
<dbReference type="InterPro" id="IPR000938">
    <property type="entry name" value="CAP-Gly_domain"/>
</dbReference>
<dbReference type="SUPFAM" id="SSF57997">
    <property type="entry name" value="Tropomyosin"/>
    <property type="match status" value="1"/>
</dbReference>
<evidence type="ECO:0000256" key="5">
    <source>
        <dbReference type="ARBA" id="ARBA00023054"/>
    </source>
</evidence>
<dbReference type="GO" id="GO:0035371">
    <property type="term" value="C:microtubule plus-end"/>
    <property type="evidence" value="ECO:0007669"/>
    <property type="project" value="TreeGrafter"/>
</dbReference>
<gene>
    <name evidence="9" type="ORF">V1264_022072</name>
</gene>
<feature type="compositionally biased region" description="Low complexity" evidence="7">
    <location>
        <begin position="289"/>
        <end position="304"/>
    </location>
</feature>
<evidence type="ECO:0000256" key="4">
    <source>
        <dbReference type="ARBA" id="ARBA00022737"/>
    </source>
</evidence>
<dbReference type="SUPFAM" id="SSF74924">
    <property type="entry name" value="Cap-Gly domain"/>
    <property type="match status" value="2"/>
</dbReference>
<feature type="region of interest" description="Disordered" evidence="7">
    <location>
        <begin position="127"/>
        <end position="202"/>
    </location>
</feature>
<proteinExistence type="predicted"/>
<feature type="region of interest" description="Disordered" evidence="7">
    <location>
        <begin position="1272"/>
        <end position="1315"/>
    </location>
</feature>
<evidence type="ECO:0000256" key="1">
    <source>
        <dbReference type="ARBA" id="ARBA00004245"/>
    </source>
</evidence>
<name>A0AAN9FX83_9CAEN</name>
<feature type="compositionally biased region" description="Basic and acidic residues" evidence="7">
    <location>
        <begin position="945"/>
        <end position="954"/>
    </location>
</feature>
<feature type="region of interest" description="Disordered" evidence="7">
    <location>
        <begin position="547"/>
        <end position="569"/>
    </location>
</feature>
<comment type="subcellular location">
    <subcellularLocation>
        <location evidence="1">Cytoplasm</location>
        <location evidence="1">Cytoskeleton</location>
    </subcellularLocation>
</comment>
<feature type="compositionally biased region" description="Basic and acidic residues" evidence="7">
    <location>
        <begin position="969"/>
        <end position="990"/>
    </location>
</feature>
<dbReference type="GO" id="GO:0051010">
    <property type="term" value="F:microtubule plus-end binding"/>
    <property type="evidence" value="ECO:0007669"/>
    <property type="project" value="TreeGrafter"/>
</dbReference>
<feature type="region of interest" description="Disordered" evidence="7">
    <location>
        <begin position="945"/>
        <end position="990"/>
    </location>
</feature>
<comment type="caution">
    <text evidence="9">The sequence shown here is derived from an EMBL/GenBank/DDBJ whole genome shotgun (WGS) entry which is preliminary data.</text>
</comment>
<feature type="compositionally biased region" description="Basic and acidic residues" evidence="7">
    <location>
        <begin position="590"/>
        <end position="601"/>
    </location>
</feature>
<feature type="domain" description="CAP-Gly" evidence="8">
    <location>
        <begin position="81"/>
        <end position="123"/>
    </location>
</feature>
<dbReference type="PROSITE" id="PS50245">
    <property type="entry name" value="CAP_GLY_2"/>
    <property type="match status" value="2"/>
</dbReference>
<keyword evidence="3" id="KW-0493">Microtubule</keyword>
<feature type="compositionally biased region" description="Polar residues" evidence="7">
    <location>
        <begin position="1360"/>
        <end position="1375"/>
    </location>
</feature>
<evidence type="ECO:0000313" key="10">
    <source>
        <dbReference type="Proteomes" id="UP001374579"/>
    </source>
</evidence>
<evidence type="ECO:0000256" key="3">
    <source>
        <dbReference type="ARBA" id="ARBA00022701"/>
    </source>
</evidence>
<feature type="compositionally biased region" description="Basic and acidic residues" evidence="7">
    <location>
        <begin position="653"/>
        <end position="667"/>
    </location>
</feature>
<organism evidence="9 10">
    <name type="scientific">Littorina saxatilis</name>
    <dbReference type="NCBI Taxonomy" id="31220"/>
    <lineage>
        <taxon>Eukaryota</taxon>
        <taxon>Metazoa</taxon>
        <taxon>Spiralia</taxon>
        <taxon>Lophotrochozoa</taxon>
        <taxon>Mollusca</taxon>
        <taxon>Gastropoda</taxon>
        <taxon>Caenogastropoda</taxon>
        <taxon>Littorinimorpha</taxon>
        <taxon>Littorinoidea</taxon>
        <taxon>Littorinidae</taxon>
        <taxon>Littorina</taxon>
    </lineage>
</organism>
<evidence type="ECO:0000256" key="6">
    <source>
        <dbReference type="ARBA" id="ARBA00023212"/>
    </source>
</evidence>
<dbReference type="Gene3D" id="1.10.287.1490">
    <property type="match status" value="1"/>
</dbReference>
<evidence type="ECO:0000259" key="8">
    <source>
        <dbReference type="PROSITE" id="PS50245"/>
    </source>
</evidence>
<feature type="compositionally biased region" description="Low complexity" evidence="7">
    <location>
        <begin position="1288"/>
        <end position="1300"/>
    </location>
</feature>
<feature type="compositionally biased region" description="Low complexity" evidence="7">
    <location>
        <begin position="175"/>
        <end position="193"/>
    </location>
</feature>
<feature type="compositionally biased region" description="Polar residues" evidence="7">
    <location>
        <begin position="1541"/>
        <end position="1552"/>
    </location>
</feature>
<dbReference type="GO" id="GO:0031122">
    <property type="term" value="P:cytoplasmic microtubule organization"/>
    <property type="evidence" value="ECO:0007669"/>
    <property type="project" value="TreeGrafter"/>
</dbReference>
<dbReference type="PROSITE" id="PS00845">
    <property type="entry name" value="CAP_GLY_1"/>
    <property type="match status" value="2"/>
</dbReference>
<feature type="compositionally biased region" description="Polar residues" evidence="7">
    <location>
        <begin position="41"/>
        <end position="50"/>
    </location>
</feature>
<feature type="region of interest" description="Disordered" evidence="7">
    <location>
        <begin position="1"/>
        <end position="57"/>
    </location>
</feature>
<dbReference type="SMART" id="SM01052">
    <property type="entry name" value="CAP_GLY"/>
    <property type="match status" value="2"/>
</dbReference>
<evidence type="ECO:0000256" key="2">
    <source>
        <dbReference type="ARBA" id="ARBA00022490"/>
    </source>
</evidence>
<dbReference type="Gene3D" id="2.30.30.190">
    <property type="entry name" value="CAP Gly-rich-like domain"/>
    <property type="match status" value="2"/>
</dbReference>
<dbReference type="Proteomes" id="UP001374579">
    <property type="component" value="Unassembled WGS sequence"/>
</dbReference>
<reference evidence="9 10" key="1">
    <citation type="submission" date="2024-02" db="EMBL/GenBank/DDBJ databases">
        <title>Chromosome-scale genome assembly of the rough periwinkle Littorina saxatilis.</title>
        <authorList>
            <person name="De Jode A."/>
            <person name="Faria R."/>
            <person name="Formenti G."/>
            <person name="Sims Y."/>
            <person name="Smith T.P."/>
            <person name="Tracey A."/>
            <person name="Wood J.M.D."/>
            <person name="Zagrodzka Z.B."/>
            <person name="Johannesson K."/>
            <person name="Butlin R.K."/>
            <person name="Leder E.H."/>
        </authorList>
    </citation>
    <scope>NUCLEOTIDE SEQUENCE [LARGE SCALE GENOMIC DNA]</scope>
    <source>
        <strain evidence="9">Snail1</strain>
        <tissue evidence="9">Muscle</tissue>
    </source>
</reference>
<dbReference type="GO" id="GO:0005634">
    <property type="term" value="C:nucleus"/>
    <property type="evidence" value="ECO:0007669"/>
    <property type="project" value="TreeGrafter"/>
</dbReference>
<feature type="region of interest" description="Disordered" evidence="7">
    <location>
        <begin position="286"/>
        <end position="331"/>
    </location>
</feature>
<feature type="compositionally biased region" description="Acidic residues" evidence="7">
    <location>
        <begin position="1428"/>
        <end position="1440"/>
    </location>
</feature>
<feature type="region of interest" description="Disordered" evidence="7">
    <location>
        <begin position="1022"/>
        <end position="1050"/>
    </location>
</feature>
<keyword evidence="10" id="KW-1185">Reference proteome</keyword>
<dbReference type="GO" id="GO:0005938">
    <property type="term" value="C:cell cortex"/>
    <property type="evidence" value="ECO:0007669"/>
    <property type="project" value="TreeGrafter"/>
</dbReference>
<dbReference type="PANTHER" id="PTHR18916:SF82">
    <property type="entry name" value="CAP-GLY DOMAIN-CONTAINING PROTEIN"/>
    <property type="match status" value="1"/>
</dbReference>
<feature type="compositionally biased region" description="Basic and acidic residues" evidence="7">
    <location>
        <begin position="1516"/>
        <end position="1531"/>
    </location>
</feature>
<dbReference type="Pfam" id="PF01302">
    <property type="entry name" value="CAP_GLY"/>
    <property type="match status" value="2"/>
</dbReference>
<dbReference type="PANTHER" id="PTHR18916">
    <property type="entry name" value="DYNACTIN 1-RELATED MICROTUBULE-BINDING"/>
    <property type="match status" value="1"/>
</dbReference>
<feature type="domain" description="CAP-Gly" evidence="8">
    <location>
        <begin position="234"/>
        <end position="276"/>
    </location>
</feature>
<feature type="compositionally biased region" description="Polar residues" evidence="7">
    <location>
        <begin position="639"/>
        <end position="652"/>
    </location>
</feature>
<feature type="compositionally biased region" description="Basic and acidic residues" evidence="7">
    <location>
        <begin position="547"/>
        <end position="557"/>
    </location>
</feature>
<dbReference type="InterPro" id="IPR036859">
    <property type="entry name" value="CAP-Gly_dom_sf"/>
</dbReference>
<feature type="compositionally biased region" description="Polar residues" evidence="7">
    <location>
        <begin position="1396"/>
        <end position="1408"/>
    </location>
</feature>